<name>A0AAV3R1V2_LITER</name>
<comment type="caution">
    <text evidence="2">The sequence shown here is derived from an EMBL/GenBank/DDBJ whole genome shotgun (WGS) entry which is preliminary data.</text>
</comment>
<evidence type="ECO:0000313" key="2">
    <source>
        <dbReference type="EMBL" id="GAA0169958.1"/>
    </source>
</evidence>
<proteinExistence type="predicted"/>
<accession>A0AAV3R1V2</accession>
<feature type="region of interest" description="Disordered" evidence="1">
    <location>
        <begin position="1"/>
        <end position="24"/>
    </location>
</feature>
<protein>
    <submittedName>
        <fullName evidence="2">Protein modifying enzyme</fullName>
    </submittedName>
</protein>
<dbReference type="PANTHER" id="PTHR12498:SF0">
    <property type="entry name" value="PROTEIN N-TERMINAL ASPARAGINE AMIDOHYDROLASE"/>
    <property type="match status" value="1"/>
</dbReference>
<dbReference type="GO" id="GO:0006511">
    <property type="term" value="P:ubiquitin-dependent protein catabolic process"/>
    <property type="evidence" value="ECO:0007669"/>
    <property type="project" value="TreeGrafter"/>
</dbReference>
<sequence length="364" mass="40356">MIYVDGSPFTLTEDSSSSSSSSPGSNILMELMKHPLLMSASCLFNAMPERTFTAFQNSGSESAEGKHVYVFQREYATVDPELVDFAGTDEATTCVGIVVRNRGTGMTSVAHMDHPKIVDFGLTQMLSLILDQDSDSVLDVHLVGGFNDTSSKQTNGFSRTNGKVDGYSFSLCAKIAETLLKRNEMFHIQTLHVLDQNTRYTPEGTAQPIFHGILVEMSTGVVMPATFDKITRCPDHIVRRIRVTAAFEDPSWKGKLLETYDTRTNRFMIAPCTWTTRQFHIALSMRNLSNSEILFSCSTSPSAEAPDFVENLKRSAVDKSSASASTCLLSIELSFVWLLSQPRSLFNVHQRARGSKRSRMNRDG</sequence>
<dbReference type="AlphaFoldDB" id="A0AAV3R1V2"/>
<reference evidence="2 3" key="1">
    <citation type="submission" date="2024-01" db="EMBL/GenBank/DDBJ databases">
        <title>The complete chloroplast genome sequence of Lithospermum erythrorhizon: insights into the phylogenetic relationship among Boraginaceae species and the maternal lineages of purple gromwells.</title>
        <authorList>
            <person name="Okada T."/>
            <person name="Watanabe K."/>
        </authorList>
    </citation>
    <scope>NUCLEOTIDE SEQUENCE [LARGE SCALE GENOMIC DNA]</scope>
</reference>
<dbReference type="EMBL" id="BAABME010007040">
    <property type="protein sequence ID" value="GAA0169958.1"/>
    <property type="molecule type" value="Genomic_DNA"/>
</dbReference>
<dbReference type="Pfam" id="PF14736">
    <property type="entry name" value="N_Asn_amidohyd"/>
    <property type="match status" value="1"/>
</dbReference>
<dbReference type="InterPro" id="IPR026750">
    <property type="entry name" value="NTAN1"/>
</dbReference>
<evidence type="ECO:0000256" key="1">
    <source>
        <dbReference type="SAM" id="MobiDB-lite"/>
    </source>
</evidence>
<organism evidence="2 3">
    <name type="scientific">Lithospermum erythrorhizon</name>
    <name type="common">Purple gromwell</name>
    <name type="synonym">Lithospermum officinale var. erythrorhizon</name>
    <dbReference type="NCBI Taxonomy" id="34254"/>
    <lineage>
        <taxon>Eukaryota</taxon>
        <taxon>Viridiplantae</taxon>
        <taxon>Streptophyta</taxon>
        <taxon>Embryophyta</taxon>
        <taxon>Tracheophyta</taxon>
        <taxon>Spermatophyta</taxon>
        <taxon>Magnoliopsida</taxon>
        <taxon>eudicotyledons</taxon>
        <taxon>Gunneridae</taxon>
        <taxon>Pentapetalae</taxon>
        <taxon>asterids</taxon>
        <taxon>lamiids</taxon>
        <taxon>Boraginales</taxon>
        <taxon>Boraginaceae</taxon>
        <taxon>Boraginoideae</taxon>
        <taxon>Lithospermeae</taxon>
        <taxon>Lithospermum</taxon>
    </lineage>
</organism>
<evidence type="ECO:0000313" key="3">
    <source>
        <dbReference type="Proteomes" id="UP001454036"/>
    </source>
</evidence>
<dbReference type="PANTHER" id="PTHR12498">
    <property type="entry name" value="N-TERMINAL ASPARAGINE AMIDOHYDROLASE"/>
    <property type="match status" value="1"/>
</dbReference>
<dbReference type="GO" id="GO:0008418">
    <property type="term" value="F:protein-N-terminal asparagine amidohydrolase activity"/>
    <property type="evidence" value="ECO:0007669"/>
    <property type="project" value="InterPro"/>
</dbReference>
<gene>
    <name evidence="2" type="ORF">LIER_24332</name>
</gene>
<keyword evidence="3" id="KW-1185">Reference proteome</keyword>
<dbReference type="Proteomes" id="UP001454036">
    <property type="component" value="Unassembled WGS sequence"/>
</dbReference>
<dbReference type="GO" id="GO:0005634">
    <property type="term" value="C:nucleus"/>
    <property type="evidence" value="ECO:0007669"/>
    <property type="project" value="TreeGrafter"/>
</dbReference>